<comment type="function">
    <text evidence="6">Phosphorylates Ins(1,3,4,5,6)P5 at position 2 to form Ins(1,2,3,4,5,6)P6 (InsP6 or phytate).</text>
</comment>
<dbReference type="AlphaFoldDB" id="D8S9T9"/>
<dbReference type="GO" id="GO:0032958">
    <property type="term" value="P:inositol phosphate biosynthetic process"/>
    <property type="evidence" value="ECO:0000318"/>
    <property type="project" value="GO_Central"/>
</dbReference>
<evidence type="ECO:0000256" key="5">
    <source>
        <dbReference type="ARBA" id="ARBA00022840"/>
    </source>
</evidence>
<dbReference type="Pfam" id="PF06090">
    <property type="entry name" value="Ins_P5_2-kin"/>
    <property type="match status" value="1"/>
</dbReference>
<keyword evidence="3 6" id="KW-0547">Nucleotide-binding</keyword>
<evidence type="ECO:0000313" key="8">
    <source>
        <dbReference type="Proteomes" id="UP000001514"/>
    </source>
</evidence>
<keyword evidence="5 6" id="KW-0067">ATP-binding</keyword>
<dbReference type="HOGENOM" id="CLU_033188_1_0_1"/>
<evidence type="ECO:0000256" key="2">
    <source>
        <dbReference type="ARBA" id="ARBA00022679"/>
    </source>
</evidence>
<dbReference type="GO" id="GO:0035299">
    <property type="term" value="F:inositol-1,3,4,5,6-pentakisphosphate 2-kinase activity"/>
    <property type="evidence" value="ECO:0000318"/>
    <property type="project" value="GO_Central"/>
</dbReference>
<evidence type="ECO:0000256" key="4">
    <source>
        <dbReference type="ARBA" id="ARBA00022777"/>
    </source>
</evidence>
<dbReference type="InParanoid" id="D8S9T9"/>
<name>D8S9T9_SELML</name>
<dbReference type="InterPro" id="IPR009286">
    <property type="entry name" value="Ins_P5_2-kin"/>
</dbReference>
<dbReference type="GO" id="GO:0005634">
    <property type="term" value="C:nucleus"/>
    <property type="evidence" value="ECO:0000318"/>
    <property type="project" value="GO_Central"/>
</dbReference>
<protein>
    <recommendedName>
        <fullName evidence="1 6">Inositol-pentakisphosphate 2-kinase</fullName>
        <ecNumber evidence="1 6">2.7.1.158</ecNumber>
    </recommendedName>
</protein>
<dbReference type="InterPro" id="IPR043001">
    <property type="entry name" value="IP5_2-K_N_lobe"/>
</dbReference>
<accession>D8S9T9</accession>
<evidence type="ECO:0000256" key="6">
    <source>
        <dbReference type="RuleBase" id="RU364126"/>
    </source>
</evidence>
<proteinExistence type="predicted"/>
<dbReference type="Proteomes" id="UP000001514">
    <property type="component" value="Unassembled WGS sequence"/>
</dbReference>
<keyword evidence="8" id="KW-1185">Reference proteome</keyword>
<sequence>MHAWGDGALNAAGDWRYKGEGASNVVLDYRGSDSQLLGTVLRIRKAPLRENGGGCAPVLSDLERNLWKDWPAVASSSNEEELRHVYVRDVMRPLLGEDYVDSGVCVIVPVSRKFLEDVSQHIRANRPAWRAEEADLDFSSKNVLAVCDHTLFPGLANESDSPTLSIEIKPKWGYLPQSDAISTENHVKKVVSRFAMHQLLKFVQGKIRSSSSYCPLDLFSGTRDGIIKALNALFKSPQNNLRVFKDGNRIFTGSVDGAQDSTDSSASRDLLERSLVDFTDSVTGQRLDVLEKLIAEILHSSETLRKLLQTQQLDSLDIEGVIHLYYSFVGLHCPECGSDKTGCSIDSDVDKRSVLFASHHSMPADEQRRNLCKFLIAATAKDCSLMVTLKPLDDSIVASSVTRSIISCPTTGRSYVYKISFLDLDLKRLDKIPHYFRLDQSIVKFYAEHTT</sequence>
<keyword evidence="2 6" id="KW-0808">Transferase</keyword>
<comment type="catalytic activity">
    <reaction evidence="6">
        <text>1D-myo-inositol 1,3,4,5,6-pentakisphosphate + ATP = 1D-myo-inositol hexakisphosphate + ADP + H(+)</text>
        <dbReference type="Rhea" id="RHEA:20313"/>
        <dbReference type="ChEBI" id="CHEBI:15378"/>
        <dbReference type="ChEBI" id="CHEBI:30616"/>
        <dbReference type="ChEBI" id="CHEBI:57733"/>
        <dbReference type="ChEBI" id="CHEBI:58130"/>
        <dbReference type="ChEBI" id="CHEBI:456216"/>
        <dbReference type="EC" id="2.7.1.158"/>
    </reaction>
</comment>
<dbReference type="FunCoup" id="D8S9T9">
    <property type="interactions" value="3131"/>
</dbReference>
<reference evidence="7 8" key="1">
    <citation type="journal article" date="2011" name="Science">
        <title>The Selaginella genome identifies genetic changes associated with the evolution of vascular plants.</title>
        <authorList>
            <person name="Banks J.A."/>
            <person name="Nishiyama T."/>
            <person name="Hasebe M."/>
            <person name="Bowman J.L."/>
            <person name="Gribskov M."/>
            <person name="dePamphilis C."/>
            <person name="Albert V.A."/>
            <person name="Aono N."/>
            <person name="Aoyama T."/>
            <person name="Ambrose B.A."/>
            <person name="Ashton N.W."/>
            <person name="Axtell M.J."/>
            <person name="Barker E."/>
            <person name="Barker M.S."/>
            <person name="Bennetzen J.L."/>
            <person name="Bonawitz N.D."/>
            <person name="Chapple C."/>
            <person name="Cheng C."/>
            <person name="Correa L.G."/>
            <person name="Dacre M."/>
            <person name="DeBarry J."/>
            <person name="Dreyer I."/>
            <person name="Elias M."/>
            <person name="Engstrom E.M."/>
            <person name="Estelle M."/>
            <person name="Feng L."/>
            <person name="Finet C."/>
            <person name="Floyd S.K."/>
            <person name="Frommer W.B."/>
            <person name="Fujita T."/>
            <person name="Gramzow L."/>
            <person name="Gutensohn M."/>
            <person name="Harholt J."/>
            <person name="Hattori M."/>
            <person name="Heyl A."/>
            <person name="Hirai T."/>
            <person name="Hiwatashi Y."/>
            <person name="Ishikawa M."/>
            <person name="Iwata M."/>
            <person name="Karol K.G."/>
            <person name="Koehler B."/>
            <person name="Kolukisaoglu U."/>
            <person name="Kubo M."/>
            <person name="Kurata T."/>
            <person name="Lalonde S."/>
            <person name="Li K."/>
            <person name="Li Y."/>
            <person name="Litt A."/>
            <person name="Lyons E."/>
            <person name="Manning G."/>
            <person name="Maruyama T."/>
            <person name="Michael T.P."/>
            <person name="Mikami K."/>
            <person name="Miyazaki S."/>
            <person name="Morinaga S."/>
            <person name="Murata T."/>
            <person name="Mueller-Roeber B."/>
            <person name="Nelson D.R."/>
            <person name="Obara M."/>
            <person name="Oguri Y."/>
            <person name="Olmstead R.G."/>
            <person name="Onodera N."/>
            <person name="Petersen B.L."/>
            <person name="Pils B."/>
            <person name="Prigge M."/>
            <person name="Rensing S.A."/>
            <person name="Riano-Pachon D.M."/>
            <person name="Roberts A.W."/>
            <person name="Sato Y."/>
            <person name="Scheller H.V."/>
            <person name="Schulz B."/>
            <person name="Schulz C."/>
            <person name="Shakirov E.V."/>
            <person name="Shibagaki N."/>
            <person name="Shinohara N."/>
            <person name="Shippen D.E."/>
            <person name="Soerensen I."/>
            <person name="Sotooka R."/>
            <person name="Sugimoto N."/>
            <person name="Sugita M."/>
            <person name="Sumikawa N."/>
            <person name="Tanurdzic M."/>
            <person name="Theissen G."/>
            <person name="Ulvskov P."/>
            <person name="Wakazuki S."/>
            <person name="Weng J.K."/>
            <person name="Willats W.W."/>
            <person name="Wipf D."/>
            <person name="Wolf P.G."/>
            <person name="Yang L."/>
            <person name="Zimmer A.D."/>
            <person name="Zhu Q."/>
            <person name="Mitros T."/>
            <person name="Hellsten U."/>
            <person name="Loque D."/>
            <person name="Otillar R."/>
            <person name="Salamov A."/>
            <person name="Schmutz J."/>
            <person name="Shapiro H."/>
            <person name="Lindquist E."/>
            <person name="Lucas S."/>
            <person name="Rokhsar D."/>
            <person name="Grigoriev I.V."/>
        </authorList>
    </citation>
    <scope>NUCLEOTIDE SEQUENCE [LARGE SCALE GENOMIC DNA]</scope>
</reference>
<gene>
    <name evidence="7" type="ORF">SELMODRAFT_111972</name>
</gene>
<dbReference type="Gramene" id="EFJ18880">
    <property type="protein sequence ID" value="EFJ18880"/>
    <property type="gene ID" value="SELMODRAFT_111972"/>
</dbReference>
<evidence type="ECO:0000256" key="3">
    <source>
        <dbReference type="ARBA" id="ARBA00022741"/>
    </source>
</evidence>
<dbReference type="GO" id="GO:0005524">
    <property type="term" value="F:ATP binding"/>
    <property type="evidence" value="ECO:0007669"/>
    <property type="project" value="UniProtKB-KW"/>
</dbReference>
<comment type="domain">
    <text evidence="6">The EXKPK motif is conserved in inositol-pentakisphosphate 2-kinases of both family 1 and 2.</text>
</comment>
<keyword evidence="4 6" id="KW-0418">Kinase</keyword>
<dbReference type="PANTHER" id="PTHR14456:SF2">
    <property type="entry name" value="INOSITOL-PENTAKISPHOSPHATE 2-KINASE"/>
    <property type="match status" value="1"/>
</dbReference>
<dbReference type="STRING" id="88036.D8S9T9"/>
<dbReference type="KEGG" id="smo:SELMODRAFT_111972"/>
<dbReference type="EMBL" id="GL377608">
    <property type="protein sequence ID" value="EFJ18880.1"/>
    <property type="molecule type" value="Genomic_DNA"/>
</dbReference>
<dbReference type="eggNOG" id="KOG4749">
    <property type="taxonomic scope" value="Eukaryota"/>
</dbReference>
<evidence type="ECO:0000256" key="1">
    <source>
        <dbReference type="ARBA" id="ARBA00012023"/>
    </source>
</evidence>
<dbReference type="PANTHER" id="PTHR14456">
    <property type="entry name" value="INOSITOL POLYPHOSPHATE KINASE 1"/>
    <property type="match status" value="1"/>
</dbReference>
<dbReference type="EC" id="2.7.1.158" evidence="1 6"/>
<organism evidence="8">
    <name type="scientific">Selaginella moellendorffii</name>
    <name type="common">Spikemoss</name>
    <dbReference type="NCBI Taxonomy" id="88036"/>
    <lineage>
        <taxon>Eukaryota</taxon>
        <taxon>Viridiplantae</taxon>
        <taxon>Streptophyta</taxon>
        <taxon>Embryophyta</taxon>
        <taxon>Tracheophyta</taxon>
        <taxon>Lycopodiopsida</taxon>
        <taxon>Selaginellales</taxon>
        <taxon>Selaginellaceae</taxon>
        <taxon>Selaginella</taxon>
    </lineage>
</organism>
<evidence type="ECO:0000313" key="7">
    <source>
        <dbReference type="EMBL" id="EFJ18880.1"/>
    </source>
</evidence>
<dbReference type="OMA" id="HRQHCIV"/>
<dbReference type="Gene3D" id="3.30.200.110">
    <property type="entry name" value="Inositol-pentakisphosphate 2-kinase, N-lobe"/>
    <property type="match status" value="1"/>
</dbReference>